<accession>A0A836CM81</accession>
<keyword evidence="6" id="KW-0630">Potassium</keyword>
<dbReference type="Pfam" id="PF00520">
    <property type="entry name" value="Ion_trans"/>
    <property type="match status" value="1"/>
</dbReference>
<keyword evidence="10" id="KW-0407">Ion channel</keyword>
<dbReference type="Proteomes" id="UP000664859">
    <property type="component" value="Unassembled WGS sequence"/>
</dbReference>
<comment type="subcellular location">
    <subcellularLocation>
        <location evidence="1">Membrane</location>
        <topology evidence="1">Multi-pass membrane protein</topology>
    </subcellularLocation>
</comment>
<dbReference type="EMBL" id="JAFCMP010000068">
    <property type="protein sequence ID" value="KAG5188531.1"/>
    <property type="molecule type" value="Genomic_DNA"/>
</dbReference>
<evidence type="ECO:0000256" key="2">
    <source>
        <dbReference type="ARBA" id="ARBA00022448"/>
    </source>
</evidence>
<keyword evidence="9 11" id="KW-0472">Membrane</keyword>
<feature type="domain" description="Ion transport" evidence="12">
    <location>
        <begin position="44"/>
        <end position="287"/>
    </location>
</feature>
<dbReference type="SUPFAM" id="SSF81324">
    <property type="entry name" value="Voltage-gated potassium channels"/>
    <property type="match status" value="1"/>
</dbReference>
<dbReference type="AlphaFoldDB" id="A0A836CM81"/>
<dbReference type="OrthoDB" id="206290at2759"/>
<comment type="caution">
    <text evidence="13">The sequence shown here is derived from an EMBL/GenBank/DDBJ whole genome shotgun (WGS) entry which is preliminary data.</text>
</comment>
<evidence type="ECO:0000256" key="10">
    <source>
        <dbReference type="ARBA" id="ARBA00023303"/>
    </source>
</evidence>
<evidence type="ECO:0000313" key="14">
    <source>
        <dbReference type="Proteomes" id="UP000664859"/>
    </source>
</evidence>
<evidence type="ECO:0000256" key="5">
    <source>
        <dbReference type="ARBA" id="ARBA00022826"/>
    </source>
</evidence>
<reference evidence="13" key="1">
    <citation type="submission" date="2021-02" db="EMBL/GenBank/DDBJ databases">
        <title>First Annotated Genome of the Yellow-green Alga Tribonema minus.</title>
        <authorList>
            <person name="Mahan K.M."/>
        </authorList>
    </citation>
    <scope>NUCLEOTIDE SEQUENCE</scope>
    <source>
        <strain evidence="13">UTEX B ZZ1240</strain>
    </source>
</reference>
<feature type="transmembrane region" description="Helical" evidence="11">
    <location>
        <begin position="125"/>
        <end position="142"/>
    </location>
</feature>
<feature type="transmembrane region" description="Helical" evidence="11">
    <location>
        <begin position="262"/>
        <end position="282"/>
    </location>
</feature>
<evidence type="ECO:0000256" key="8">
    <source>
        <dbReference type="ARBA" id="ARBA00023065"/>
    </source>
</evidence>
<dbReference type="GO" id="GO:0016020">
    <property type="term" value="C:membrane"/>
    <property type="evidence" value="ECO:0007669"/>
    <property type="project" value="UniProtKB-SubCell"/>
</dbReference>
<name>A0A836CM81_9STRA</name>
<feature type="transmembrane region" description="Helical" evidence="11">
    <location>
        <begin position="45"/>
        <end position="67"/>
    </location>
</feature>
<protein>
    <recommendedName>
        <fullName evidence="12">Ion transport domain-containing protein</fullName>
    </recommendedName>
</protein>
<keyword evidence="14" id="KW-1185">Reference proteome</keyword>
<sequence>MPLAGALTDERAVHAHNVGLLVKRAWRRGWRAVERFAEWYFQTRWVQLTSLVLTVLSCILYVIFTYFRTSTSTEYSDVNGNPLPGHVDDPYHMDNIATWIQESITITFVVDFALSLVIAPSALRYVFSWPGLVDILSIIPILEPLKQGIYVLSFTRFLRLTKAFTILRQHRLRKGVLAGEAADLSFNVFLLGVKLAGLIFIATSIVYALAEAPNIKGFSYMVDDTVVHQIVEWHDAFYFTIVTLSTVGYGDITPKTWLARMVMVFIIMASFIIIPLEVARLADAYSSVPRFRVAYKMAGKALHVIIATSSGGGYGGAAAGSVVAMKA</sequence>
<evidence type="ECO:0000256" key="11">
    <source>
        <dbReference type="SAM" id="Phobius"/>
    </source>
</evidence>
<dbReference type="InterPro" id="IPR005821">
    <property type="entry name" value="Ion_trans_dom"/>
</dbReference>
<evidence type="ECO:0000256" key="9">
    <source>
        <dbReference type="ARBA" id="ARBA00023136"/>
    </source>
</evidence>
<dbReference type="InterPro" id="IPR027359">
    <property type="entry name" value="Volt_channel_dom_sf"/>
</dbReference>
<evidence type="ECO:0000259" key="12">
    <source>
        <dbReference type="Pfam" id="PF00520"/>
    </source>
</evidence>
<feature type="transmembrane region" description="Helical" evidence="11">
    <location>
        <begin position="96"/>
        <end position="118"/>
    </location>
</feature>
<evidence type="ECO:0000256" key="1">
    <source>
        <dbReference type="ARBA" id="ARBA00004141"/>
    </source>
</evidence>
<keyword evidence="4 11" id="KW-0812">Transmembrane</keyword>
<feature type="transmembrane region" description="Helical" evidence="11">
    <location>
        <begin position="230"/>
        <end position="250"/>
    </location>
</feature>
<evidence type="ECO:0000313" key="13">
    <source>
        <dbReference type="EMBL" id="KAG5188531.1"/>
    </source>
</evidence>
<dbReference type="PRINTS" id="PR00169">
    <property type="entry name" value="KCHANNEL"/>
</dbReference>
<keyword evidence="3" id="KW-0633">Potassium transport</keyword>
<organism evidence="13 14">
    <name type="scientific">Tribonema minus</name>
    <dbReference type="NCBI Taxonomy" id="303371"/>
    <lineage>
        <taxon>Eukaryota</taxon>
        <taxon>Sar</taxon>
        <taxon>Stramenopiles</taxon>
        <taxon>Ochrophyta</taxon>
        <taxon>PX clade</taxon>
        <taxon>Xanthophyceae</taxon>
        <taxon>Tribonematales</taxon>
        <taxon>Tribonemataceae</taxon>
        <taxon>Tribonema</taxon>
    </lineage>
</organism>
<feature type="transmembrane region" description="Helical" evidence="11">
    <location>
        <begin position="302"/>
        <end position="325"/>
    </location>
</feature>
<proteinExistence type="predicted"/>
<feature type="transmembrane region" description="Helical" evidence="11">
    <location>
        <begin position="188"/>
        <end position="210"/>
    </location>
</feature>
<keyword evidence="5" id="KW-0631">Potassium channel</keyword>
<dbReference type="PANTHER" id="PTHR10027:SF10">
    <property type="entry name" value="SLOWPOKE 2, ISOFORM D"/>
    <property type="match status" value="1"/>
</dbReference>
<dbReference type="Gene3D" id="1.10.287.70">
    <property type="match status" value="1"/>
</dbReference>
<keyword evidence="8" id="KW-0406">Ion transport</keyword>
<evidence type="ECO:0000256" key="6">
    <source>
        <dbReference type="ARBA" id="ARBA00022958"/>
    </source>
</evidence>
<evidence type="ECO:0000256" key="4">
    <source>
        <dbReference type="ARBA" id="ARBA00022692"/>
    </source>
</evidence>
<evidence type="ECO:0000256" key="3">
    <source>
        <dbReference type="ARBA" id="ARBA00022538"/>
    </source>
</evidence>
<dbReference type="InterPro" id="IPR047871">
    <property type="entry name" value="K_chnl_Slo-like"/>
</dbReference>
<keyword evidence="7 11" id="KW-1133">Transmembrane helix</keyword>
<keyword evidence="2" id="KW-0813">Transport</keyword>
<dbReference type="PANTHER" id="PTHR10027">
    <property type="entry name" value="CALCIUM-ACTIVATED POTASSIUM CHANNEL ALPHA CHAIN"/>
    <property type="match status" value="1"/>
</dbReference>
<evidence type="ECO:0000256" key="7">
    <source>
        <dbReference type="ARBA" id="ARBA00022989"/>
    </source>
</evidence>
<dbReference type="GO" id="GO:0005267">
    <property type="term" value="F:potassium channel activity"/>
    <property type="evidence" value="ECO:0007669"/>
    <property type="project" value="UniProtKB-KW"/>
</dbReference>
<gene>
    <name evidence="13" type="ORF">JKP88DRAFT_304420</name>
</gene>
<dbReference type="Gene3D" id="1.20.120.350">
    <property type="entry name" value="Voltage-gated potassium channels. Chain C"/>
    <property type="match status" value="1"/>
</dbReference>